<evidence type="ECO:0000256" key="5">
    <source>
        <dbReference type="ARBA" id="ARBA00023004"/>
    </source>
</evidence>
<evidence type="ECO:0000256" key="4">
    <source>
        <dbReference type="ARBA" id="ARBA00022982"/>
    </source>
</evidence>
<keyword evidence="4" id="KW-0249">Electron transport</keyword>
<sequence>MKLEVDARKCAGHALCTVIDPDRFEMNDAGKADVIGTLTADDLDLAREVVAECPAAAVLLHEGE</sequence>
<evidence type="ECO:0000256" key="3">
    <source>
        <dbReference type="ARBA" id="ARBA00022723"/>
    </source>
</evidence>
<dbReference type="Gene3D" id="3.30.70.20">
    <property type="match status" value="1"/>
</dbReference>
<dbReference type="Pfam" id="PF13459">
    <property type="entry name" value="Fer4_15"/>
    <property type="match status" value="1"/>
</dbReference>
<evidence type="ECO:0000256" key="7">
    <source>
        <dbReference type="ARBA" id="ARBA00023291"/>
    </source>
</evidence>
<evidence type="ECO:0000256" key="2">
    <source>
        <dbReference type="ARBA" id="ARBA00022448"/>
    </source>
</evidence>
<dbReference type="SUPFAM" id="SSF54862">
    <property type="entry name" value="4Fe-4S ferredoxins"/>
    <property type="match status" value="1"/>
</dbReference>
<dbReference type="InterPro" id="IPR051269">
    <property type="entry name" value="Fe-S_cluster_ET"/>
</dbReference>
<keyword evidence="3" id="KW-0479">Metal-binding</keyword>
<name>A0ABU7LFU0_9NOCA</name>
<dbReference type="PANTHER" id="PTHR36923">
    <property type="entry name" value="FERREDOXIN"/>
    <property type="match status" value="1"/>
</dbReference>
<keyword evidence="7" id="KW-0003">3Fe-4S</keyword>
<keyword evidence="9" id="KW-1185">Reference proteome</keyword>
<evidence type="ECO:0000256" key="6">
    <source>
        <dbReference type="ARBA" id="ARBA00023014"/>
    </source>
</evidence>
<accession>A0ABU7LFU0</accession>
<dbReference type="EMBL" id="JAUTXY010000012">
    <property type="protein sequence ID" value="MEE2060416.1"/>
    <property type="molecule type" value="Genomic_DNA"/>
</dbReference>
<keyword evidence="5" id="KW-0408">Iron</keyword>
<protein>
    <submittedName>
        <fullName evidence="8">Ferredoxin</fullName>
    </submittedName>
</protein>
<evidence type="ECO:0000313" key="8">
    <source>
        <dbReference type="EMBL" id="MEE2060416.1"/>
    </source>
</evidence>
<dbReference type="PANTHER" id="PTHR36923:SF3">
    <property type="entry name" value="FERREDOXIN"/>
    <property type="match status" value="1"/>
</dbReference>
<proteinExistence type="predicted"/>
<keyword evidence="2" id="KW-0813">Transport</keyword>
<keyword evidence="6" id="KW-0411">Iron-sulfur</keyword>
<gene>
    <name evidence="8" type="ORF">Q7514_23110</name>
</gene>
<comment type="caution">
    <text evidence="8">The sequence shown here is derived from an EMBL/GenBank/DDBJ whole genome shotgun (WGS) entry which is preliminary data.</text>
</comment>
<dbReference type="RefSeq" id="WP_330135601.1">
    <property type="nucleotide sequence ID" value="NZ_JAUTXY010000012.1"/>
</dbReference>
<reference evidence="8 9" key="1">
    <citation type="submission" date="2023-07" db="EMBL/GenBank/DDBJ databases">
        <authorList>
            <person name="Girao M."/>
            <person name="Carvalho M.F."/>
        </authorList>
    </citation>
    <scope>NUCLEOTIDE SEQUENCE [LARGE SCALE GENOMIC DNA]</scope>
    <source>
        <strain evidence="8 9">YIM65754</strain>
    </source>
</reference>
<comment type="cofactor">
    <cofactor evidence="1">
        <name>[3Fe-4S] cluster</name>
        <dbReference type="ChEBI" id="CHEBI:21137"/>
    </cofactor>
</comment>
<dbReference type="Proteomes" id="UP001336020">
    <property type="component" value="Unassembled WGS sequence"/>
</dbReference>
<organism evidence="8 9">
    <name type="scientific">Rhodococcus artemisiae</name>
    <dbReference type="NCBI Taxonomy" id="714159"/>
    <lineage>
        <taxon>Bacteria</taxon>
        <taxon>Bacillati</taxon>
        <taxon>Actinomycetota</taxon>
        <taxon>Actinomycetes</taxon>
        <taxon>Mycobacteriales</taxon>
        <taxon>Nocardiaceae</taxon>
        <taxon>Rhodococcus</taxon>
    </lineage>
</organism>
<evidence type="ECO:0000313" key="9">
    <source>
        <dbReference type="Proteomes" id="UP001336020"/>
    </source>
</evidence>
<evidence type="ECO:0000256" key="1">
    <source>
        <dbReference type="ARBA" id="ARBA00001927"/>
    </source>
</evidence>